<feature type="chain" id="PRO_5030982503" description="Big-1 domain-containing protein" evidence="3">
    <location>
        <begin position="22"/>
        <end position="617"/>
    </location>
</feature>
<comment type="caution">
    <text evidence="5">The sequence shown here is derived from an EMBL/GenBank/DDBJ whole genome shotgun (WGS) entry which is preliminary data.</text>
</comment>
<reference evidence="5 6" key="1">
    <citation type="submission" date="2020-08" db="EMBL/GenBank/DDBJ databases">
        <title>Genomic Encyclopedia of Type Strains, Phase IV (KMG-IV): sequencing the most valuable type-strain genomes for metagenomic binning, comparative biology and taxonomic classification.</title>
        <authorList>
            <person name="Goeker M."/>
        </authorList>
    </citation>
    <scope>NUCLEOTIDE SEQUENCE [LARGE SCALE GENOMIC DNA]</scope>
    <source>
        <strain evidence="5 6">DSM 29781</strain>
    </source>
</reference>
<accession>A0A7W8HGX2</accession>
<feature type="domain" description="Big-1" evidence="4">
    <location>
        <begin position="226"/>
        <end position="319"/>
    </location>
</feature>
<dbReference type="PANTHER" id="PTHR39576">
    <property type="entry name" value="ATTACHING AND EFFACING PROTEIN HOMOLOG-RELATED-RELATED"/>
    <property type="match status" value="1"/>
</dbReference>
<evidence type="ECO:0000259" key="4">
    <source>
        <dbReference type="PROSITE" id="PS51127"/>
    </source>
</evidence>
<dbReference type="Pfam" id="PF02369">
    <property type="entry name" value="Big_1"/>
    <property type="match status" value="3"/>
</dbReference>
<feature type="domain" description="Big-1" evidence="4">
    <location>
        <begin position="325"/>
        <end position="433"/>
    </location>
</feature>
<dbReference type="InterPro" id="IPR003344">
    <property type="entry name" value="Big_1_dom"/>
</dbReference>
<evidence type="ECO:0000256" key="2">
    <source>
        <dbReference type="SAM" id="MobiDB-lite"/>
    </source>
</evidence>
<protein>
    <recommendedName>
        <fullName evidence="4">Big-1 domain-containing protein</fullName>
    </recommendedName>
</protein>
<evidence type="ECO:0000256" key="1">
    <source>
        <dbReference type="ARBA" id="ARBA00010116"/>
    </source>
</evidence>
<feature type="signal peptide" evidence="3">
    <location>
        <begin position="1"/>
        <end position="21"/>
    </location>
</feature>
<dbReference type="PROSITE" id="PS51257">
    <property type="entry name" value="PROKAR_LIPOPROTEIN"/>
    <property type="match status" value="1"/>
</dbReference>
<dbReference type="GO" id="GO:0009279">
    <property type="term" value="C:cell outer membrane"/>
    <property type="evidence" value="ECO:0007669"/>
    <property type="project" value="TreeGrafter"/>
</dbReference>
<dbReference type="PANTHER" id="PTHR39576:SF1">
    <property type="entry name" value="INVASIN"/>
    <property type="match status" value="1"/>
</dbReference>
<dbReference type="PROSITE" id="PS51127">
    <property type="entry name" value="BIG1"/>
    <property type="match status" value="3"/>
</dbReference>
<evidence type="ECO:0000256" key="3">
    <source>
        <dbReference type="SAM" id="SignalP"/>
    </source>
</evidence>
<dbReference type="Gene3D" id="2.60.40.10">
    <property type="entry name" value="Immunoglobulins"/>
    <property type="match status" value="4"/>
</dbReference>
<name>A0A7W8HGX2_9BURK</name>
<sequence length="617" mass="61316">MHSPRRILAALAALATVALVAACGGGGAGGQGDGGSVGAPSEATALELATSAPSIGSDGRSTATITAFVKDGANRSMANQTVEFGTGDAGAVLQVVSARTDASGVASATLKISDQTNRTITVTARSGALVRTVDVAVVGTTLNVNGPASLVLNAPTEFTIGLRDSSGAALVGKQVGLASAAGNTLSAATVITDAAGQARVLFTGTRPGADTLTASALGANVSTPLEVASTQVAFASPAPGQEIPVATLQTVSVNFTLAGAPQAGQVVQFTATRGTLGAASAVTDAAGNASVTIQSATAGAATITALAGSVVSSQSVEFVSRTPAKLALQASPANVGVNLSPASTNSSQLIAVVRDASDNPVKGQTVSFSALSDPSNGRIEPAIATTDSSGVATVAFFPGANSSGFNQIVLKAELPGKGISGSTSLTASKQELVVRVGTGNQMEEIDIATNSMPWSAVVTDSSGNPVAGASVQASLVATGYRKGTYVWSLGLKRWVQTGVFECISEDINGNLRLDAGEDVNGDGLLTPGNVAAVVVSSDGARTDANGLASIRVIYPKDFGNWVDVRLRVTITTIAGTEGSDQRSFTLPVLAKDVTNEQVTPPGTPSPFGMAPDCSTTD</sequence>
<dbReference type="AlphaFoldDB" id="A0A7W8HGX2"/>
<feature type="region of interest" description="Disordered" evidence="2">
    <location>
        <begin position="595"/>
        <end position="617"/>
    </location>
</feature>
<dbReference type="EMBL" id="JACHGB010000003">
    <property type="protein sequence ID" value="MBB5271847.1"/>
    <property type="molecule type" value="Genomic_DNA"/>
</dbReference>
<keyword evidence="3" id="KW-0732">Signal</keyword>
<gene>
    <name evidence="5" type="ORF">HNQ70_001857</name>
</gene>
<evidence type="ECO:0000313" key="6">
    <source>
        <dbReference type="Proteomes" id="UP000532440"/>
    </source>
</evidence>
<comment type="similarity">
    <text evidence="1">Belongs to the intimin/invasin family.</text>
</comment>
<dbReference type="InterPro" id="IPR051715">
    <property type="entry name" value="Intimin-Invasin_domain"/>
</dbReference>
<dbReference type="InterPro" id="IPR008964">
    <property type="entry name" value="Invasin/intimin_cell_adhesion"/>
</dbReference>
<organism evidence="5 6">
    <name type="scientific">Quisquiliibacterium transsilvanicum</name>
    <dbReference type="NCBI Taxonomy" id="1549638"/>
    <lineage>
        <taxon>Bacteria</taxon>
        <taxon>Pseudomonadati</taxon>
        <taxon>Pseudomonadota</taxon>
        <taxon>Betaproteobacteria</taxon>
        <taxon>Burkholderiales</taxon>
        <taxon>Burkholderiaceae</taxon>
        <taxon>Quisquiliibacterium</taxon>
    </lineage>
</organism>
<proteinExistence type="inferred from homology"/>
<dbReference type="SMART" id="SM00634">
    <property type="entry name" value="BID_1"/>
    <property type="match status" value="4"/>
</dbReference>
<dbReference type="Proteomes" id="UP000532440">
    <property type="component" value="Unassembled WGS sequence"/>
</dbReference>
<dbReference type="RefSeq" id="WP_183966580.1">
    <property type="nucleotide sequence ID" value="NZ_BAABEW010000001.1"/>
</dbReference>
<keyword evidence="6" id="KW-1185">Reference proteome</keyword>
<evidence type="ECO:0000313" key="5">
    <source>
        <dbReference type="EMBL" id="MBB5271847.1"/>
    </source>
</evidence>
<dbReference type="SUPFAM" id="SSF49373">
    <property type="entry name" value="Invasin/intimin cell-adhesion fragments"/>
    <property type="match status" value="4"/>
</dbReference>
<dbReference type="InterPro" id="IPR013783">
    <property type="entry name" value="Ig-like_fold"/>
</dbReference>
<feature type="domain" description="Big-1" evidence="4">
    <location>
        <begin position="45"/>
        <end position="138"/>
    </location>
</feature>